<dbReference type="Pfam" id="PF00550">
    <property type="entry name" value="PP-binding"/>
    <property type="match status" value="1"/>
</dbReference>
<dbReference type="AlphaFoldDB" id="A0A2T7AUH6"/>
<name>A0A2T7AUH6_9ENTR</name>
<dbReference type="Proteomes" id="UP000469927">
    <property type="component" value="Unassembled WGS sequence"/>
</dbReference>
<reference evidence="3 4" key="1">
    <citation type="submission" date="2016-12" db="EMBL/GenBank/DDBJ databases">
        <title>Analysis of the Molecular Diversity Among Cronobacter Species Isolated from Filth Flies Using a Pan Genomic DNA Microarray.</title>
        <authorList>
            <person name="Pava-Ripoll M."/>
            <person name="Tall B."/>
            <person name="Farber J."/>
            <person name="Fanning S."/>
            <person name="Lehner A."/>
            <person name="Stephan R."/>
            <person name="Pagotto F."/>
            <person name="Iverson C."/>
            <person name="Ziobro G."/>
            <person name="Miller A."/>
            <person name="Pearson R."/>
            <person name="Yan Q."/>
            <person name="Kim M."/>
            <person name="Jeong S."/>
            <person name="Park J."/>
            <person name="Jun S."/>
            <person name="Choi H."/>
            <person name="Chung T."/>
            <person name="Yoo Y."/>
            <person name="Park E."/>
            <person name="Hwang S."/>
            <person name="Lee B."/>
            <person name="Sathyamoorthy V."/>
            <person name="Carter L."/>
            <person name="Mammel M."/>
            <person name="Jackson S."/>
            <person name="Kothary M."/>
            <person name="Patel I."/>
            <person name="Grim C."/>
            <person name="Gopinath G."/>
            <person name="Gangiredla J."/>
            <person name="Chase H."/>
        </authorList>
    </citation>
    <scope>NUCLEOTIDE SEQUENCE [LARGE SCALE GENOMIC DNA]</scope>
    <source>
        <strain evidence="3 4">MOD1-Md1s</strain>
    </source>
</reference>
<keyword evidence="5" id="KW-1185">Reference proteome</keyword>
<dbReference type="PROSITE" id="PS50075">
    <property type="entry name" value="CARRIER"/>
    <property type="match status" value="1"/>
</dbReference>
<evidence type="ECO:0000313" key="2">
    <source>
        <dbReference type="EMBL" id="KAB0883791.1"/>
    </source>
</evidence>
<reference evidence="2 5" key="2">
    <citation type="submission" date="2019-08" db="EMBL/GenBank/DDBJ databases">
        <title>Prevalence, distribution, and phylogeny of type two toxin-antitoxin genes possessed by Cronobacter species where C. sakazakii homologs follow sequence type lineages.</title>
        <authorList>
            <person name="Finkelstein S."/>
            <person name="Negrete F."/>
            <person name="Jang H."/>
            <person name="Gopinath G.R."/>
            <person name="Tall B.D."/>
        </authorList>
    </citation>
    <scope>NUCLEOTIDE SEQUENCE [LARGE SCALE GENOMIC DNA]</scope>
    <source>
        <strain evidence="2 5">MOD1_GK1257</strain>
    </source>
</reference>
<dbReference type="InterPro" id="IPR009081">
    <property type="entry name" value="PP-bd_ACP"/>
</dbReference>
<dbReference type="Proteomes" id="UP000244378">
    <property type="component" value="Unassembled WGS sequence"/>
</dbReference>
<gene>
    <name evidence="3" type="ORF">AUN14_08065</name>
    <name evidence="2" type="ORF">FZI19_05755</name>
</gene>
<accession>A0A2T7AUH6</accession>
<dbReference type="RefSeq" id="WP_038866334.1">
    <property type="nucleotide sequence ID" value="NZ_CP187979.1"/>
</dbReference>
<comment type="caution">
    <text evidence="3">The sequence shown here is derived from an EMBL/GenBank/DDBJ whole genome shotgun (WGS) entry which is preliminary data.</text>
</comment>
<sequence>MSEQSVAALEAVILEKLALQLPDKGPFGAQTPFASLGVDSIGVVILVAELESELDFVFDPADLDMTHFTHAGRLASLLHSKYQLTGE</sequence>
<evidence type="ECO:0000313" key="4">
    <source>
        <dbReference type="Proteomes" id="UP000244378"/>
    </source>
</evidence>
<evidence type="ECO:0000313" key="5">
    <source>
        <dbReference type="Proteomes" id="UP000469927"/>
    </source>
</evidence>
<feature type="domain" description="Carrier" evidence="1">
    <location>
        <begin position="4"/>
        <end position="82"/>
    </location>
</feature>
<dbReference type="EMBL" id="MSAE01000014">
    <property type="protein sequence ID" value="PUX15439.1"/>
    <property type="molecule type" value="Genomic_DNA"/>
</dbReference>
<protein>
    <submittedName>
        <fullName evidence="3">Acyl carrier protein</fullName>
    </submittedName>
</protein>
<evidence type="ECO:0000313" key="3">
    <source>
        <dbReference type="EMBL" id="PUX15439.1"/>
    </source>
</evidence>
<dbReference type="Gene3D" id="1.10.1200.10">
    <property type="entry name" value="ACP-like"/>
    <property type="match status" value="1"/>
</dbReference>
<dbReference type="OrthoDB" id="9023404at2"/>
<dbReference type="SUPFAM" id="SSF47336">
    <property type="entry name" value="ACP-like"/>
    <property type="match status" value="1"/>
</dbReference>
<proteinExistence type="predicted"/>
<organism evidence="3 4">
    <name type="scientific">Cronobacter muytjensii</name>
    <dbReference type="NCBI Taxonomy" id="413501"/>
    <lineage>
        <taxon>Bacteria</taxon>
        <taxon>Pseudomonadati</taxon>
        <taxon>Pseudomonadota</taxon>
        <taxon>Gammaproteobacteria</taxon>
        <taxon>Enterobacterales</taxon>
        <taxon>Enterobacteriaceae</taxon>
        <taxon>Cronobacter</taxon>
    </lineage>
</organism>
<dbReference type="GeneID" id="92214985"/>
<dbReference type="InterPro" id="IPR036736">
    <property type="entry name" value="ACP-like_sf"/>
</dbReference>
<evidence type="ECO:0000259" key="1">
    <source>
        <dbReference type="PROSITE" id="PS50075"/>
    </source>
</evidence>
<dbReference type="EMBL" id="WAGD01000013">
    <property type="protein sequence ID" value="KAB0883791.1"/>
    <property type="molecule type" value="Genomic_DNA"/>
</dbReference>